<feature type="region of interest" description="Disordered" evidence="7">
    <location>
        <begin position="155"/>
        <end position="212"/>
    </location>
</feature>
<dbReference type="AlphaFoldDB" id="A0A914AP37"/>
<evidence type="ECO:0000256" key="1">
    <source>
        <dbReference type="ARBA" id="ARBA00022536"/>
    </source>
</evidence>
<feature type="domain" description="WAP" evidence="11">
    <location>
        <begin position="61"/>
        <end position="108"/>
    </location>
</feature>
<evidence type="ECO:0000256" key="4">
    <source>
        <dbReference type="ARBA" id="ARBA00023157"/>
    </source>
</evidence>
<dbReference type="GO" id="GO:0005576">
    <property type="term" value="C:extracellular region"/>
    <property type="evidence" value="ECO:0007669"/>
    <property type="project" value="InterPro"/>
</dbReference>
<reference evidence="12" key="1">
    <citation type="submission" date="2022-11" db="UniProtKB">
        <authorList>
            <consortium name="EnsemblMetazoa"/>
        </authorList>
    </citation>
    <scope>IDENTIFICATION</scope>
</reference>
<feature type="domain" description="EGF-like" evidence="10">
    <location>
        <begin position="112"/>
        <end position="149"/>
    </location>
</feature>
<feature type="compositionally biased region" description="Low complexity" evidence="7">
    <location>
        <begin position="155"/>
        <end position="200"/>
    </location>
</feature>
<keyword evidence="1 6" id="KW-0245">EGF-like domain</keyword>
<evidence type="ECO:0000256" key="2">
    <source>
        <dbReference type="ARBA" id="ARBA00022729"/>
    </source>
</evidence>
<dbReference type="PRINTS" id="PR00010">
    <property type="entry name" value="EGFBLOOD"/>
</dbReference>
<dbReference type="Pfam" id="PF00008">
    <property type="entry name" value="EGF"/>
    <property type="match status" value="1"/>
</dbReference>
<keyword evidence="8" id="KW-0812">Transmembrane</keyword>
<dbReference type="OrthoDB" id="6060011at2759"/>
<dbReference type="PANTHER" id="PTHR24049">
    <property type="entry name" value="CRUMBS FAMILY MEMBER"/>
    <property type="match status" value="1"/>
</dbReference>
<comment type="caution">
    <text evidence="6">Lacks conserved residue(s) required for the propagation of feature annotation.</text>
</comment>
<feature type="domain" description="EGF-like" evidence="10">
    <location>
        <begin position="20"/>
        <end position="56"/>
    </location>
</feature>
<keyword evidence="4 6" id="KW-1015">Disulfide bond</keyword>
<dbReference type="PANTHER" id="PTHR24049:SF22">
    <property type="entry name" value="DROSOPHILA CRUMBS HOMOLOG"/>
    <property type="match status" value="1"/>
</dbReference>
<keyword evidence="3" id="KW-0677">Repeat</keyword>
<dbReference type="PROSITE" id="PS51390">
    <property type="entry name" value="WAP"/>
    <property type="match status" value="1"/>
</dbReference>
<evidence type="ECO:0000259" key="10">
    <source>
        <dbReference type="PROSITE" id="PS50026"/>
    </source>
</evidence>
<dbReference type="PROSITE" id="PS00022">
    <property type="entry name" value="EGF_1"/>
    <property type="match status" value="1"/>
</dbReference>
<dbReference type="SMART" id="SM00181">
    <property type="entry name" value="EGF"/>
    <property type="match status" value="2"/>
</dbReference>
<dbReference type="GO" id="GO:0007157">
    <property type="term" value="P:heterophilic cell-cell adhesion via plasma membrane cell adhesion molecules"/>
    <property type="evidence" value="ECO:0007669"/>
    <property type="project" value="TreeGrafter"/>
</dbReference>
<dbReference type="FunFam" id="2.10.25.10:FF:000109">
    <property type="entry name" value="Notch homolog 4, [Drosophila]"/>
    <property type="match status" value="1"/>
</dbReference>
<dbReference type="InterPro" id="IPR001881">
    <property type="entry name" value="EGF-like_Ca-bd_dom"/>
</dbReference>
<name>A0A914AP37_PATMI</name>
<dbReference type="Proteomes" id="UP000887568">
    <property type="component" value="Unplaced"/>
</dbReference>
<dbReference type="GO" id="GO:0005509">
    <property type="term" value="F:calcium ion binding"/>
    <property type="evidence" value="ECO:0007669"/>
    <property type="project" value="InterPro"/>
</dbReference>
<dbReference type="GeneID" id="119735541"/>
<dbReference type="CDD" id="cd00054">
    <property type="entry name" value="EGF_CA"/>
    <property type="match status" value="2"/>
</dbReference>
<accession>A0A914AP37</accession>
<evidence type="ECO:0000259" key="11">
    <source>
        <dbReference type="PROSITE" id="PS51390"/>
    </source>
</evidence>
<dbReference type="InterPro" id="IPR051022">
    <property type="entry name" value="Notch_Cell-Fate_Det"/>
</dbReference>
<dbReference type="RefSeq" id="XP_038065204.1">
    <property type="nucleotide sequence ID" value="XM_038209276.1"/>
</dbReference>
<feature type="signal peptide" evidence="9">
    <location>
        <begin position="1"/>
        <end position="16"/>
    </location>
</feature>
<dbReference type="SMART" id="SM00217">
    <property type="entry name" value="WAP"/>
    <property type="match status" value="1"/>
</dbReference>
<keyword evidence="5" id="KW-0325">Glycoprotein</keyword>
<dbReference type="CDD" id="cd12087">
    <property type="entry name" value="TM_EGFR-like"/>
    <property type="match status" value="1"/>
</dbReference>
<proteinExistence type="predicted"/>
<dbReference type="PROSITE" id="PS01186">
    <property type="entry name" value="EGF_2"/>
    <property type="match status" value="1"/>
</dbReference>
<keyword evidence="8" id="KW-1133">Transmembrane helix</keyword>
<feature type="disulfide bond" evidence="6">
    <location>
        <begin position="46"/>
        <end position="55"/>
    </location>
</feature>
<keyword evidence="13" id="KW-1185">Reference proteome</keyword>
<dbReference type="PROSITE" id="PS50026">
    <property type="entry name" value="EGF_3"/>
    <property type="match status" value="2"/>
</dbReference>
<organism evidence="12 13">
    <name type="scientific">Patiria miniata</name>
    <name type="common">Bat star</name>
    <name type="synonym">Asterina miniata</name>
    <dbReference type="NCBI Taxonomy" id="46514"/>
    <lineage>
        <taxon>Eukaryota</taxon>
        <taxon>Metazoa</taxon>
        <taxon>Echinodermata</taxon>
        <taxon>Eleutherozoa</taxon>
        <taxon>Asterozoa</taxon>
        <taxon>Asteroidea</taxon>
        <taxon>Valvatacea</taxon>
        <taxon>Valvatida</taxon>
        <taxon>Asterinidae</taxon>
        <taxon>Patiria</taxon>
    </lineage>
</organism>
<dbReference type="CDD" id="cd00199">
    <property type="entry name" value="WAP"/>
    <property type="match status" value="1"/>
</dbReference>
<keyword evidence="8" id="KW-0472">Membrane</keyword>
<dbReference type="Gene3D" id="4.10.75.10">
    <property type="entry name" value="Elafin-like"/>
    <property type="match status" value="1"/>
</dbReference>
<dbReference type="GO" id="GO:0045197">
    <property type="term" value="P:establishment or maintenance of epithelial cell apical/basal polarity"/>
    <property type="evidence" value="ECO:0007669"/>
    <property type="project" value="TreeGrafter"/>
</dbReference>
<dbReference type="InterPro" id="IPR000742">
    <property type="entry name" value="EGF"/>
</dbReference>
<evidence type="ECO:0000256" key="5">
    <source>
        <dbReference type="ARBA" id="ARBA00023180"/>
    </source>
</evidence>
<dbReference type="InterPro" id="IPR008197">
    <property type="entry name" value="WAP_dom"/>
</dbReference>
<dbReference type="InterPro" id="IPR000152">
    <property type="entry name" value="EGF-type_Asp/Asn_hydroxyl_site"/>
</dbReference>
<evidence type="ECO:0000256" key="3">
    <source>
        <dbReference type="ARBA" id="ARBA00022737"/>
    </source>
</evidence>
<keyword evidence="2 9" id="KW-0732">Signal</keyword>
<dbReference type="PROSITE" id="PS01187">
    <property type="entry name" value="EGF_CA"/>
    <property type="match status" value="1"/>
</dbReference>
<dbReference type="GO" id="GO:0030414">
    <property type="term" value="F:peptidase inhibitor activity"/>
    <property type="evidence" value="ECO:0007669"/>
    <property type="project" value="InterPro"/>
</dbReference>
<dbReference type="SUPFAM" id="SSF57196">
    <property type="entry name" value="EGF/Laminin"/>
    <property type="match status" value="2"/>
</dbReference>
<dbReference type="SUPFAM" id="SSF57256">
    <property type="entry name" value="Elafin-like"/>
    <property type="match status" value="1"/>
</dbReference>
<evidence type="ECO:0000313" key="13">
    <source>
        <dbReference type="Proteomes" id="UP000887568"/>
    </source>
</evidence>
<evidence type="ECO:0000256" key="7">
    <source>
        <dbReference type="SAM" id="MobiDB-lite"/>
    </source>
</evidence>
<feature type="transmembrane region" description="Helical" evidence="8">
    <location>
        <begin position="220"/>
        <end position="244"/>
    </location>
</feature>
<evidence type="ECO:0000256" key="9">
    <source>
        <dbReference type="SAM" id="SignalP"/>
    </source>
</evidence>
<dbReference type="Gene3D" id="2.10.25.10">
    <property type="entry name" value="Laminin"/>
    <property type="match status" value="2"/>
</dbReference>
<evidence type="ECO:0000256" key="8">
    <source>
        <dbReference type="SAM" id="Phobius"/>
    </source>
</evidence>
<evidence type="ECO:0000256" key="6">
    <source>
        <dbReference type="PROSITE-ProRule" id="PRU00076"/>
    </source>
</evidence>
<dbReference type="PROSITE" id="PS00010">
    <property type="entry name" value="ASX_HYDROXYL"/>
    <property type="match status" value="1"/>
</dbReference>
<dbReference type="SMART" id="SM00179">
    <property type="entry name" value="EGF_CA"/>
    <property type="match status" value="2"/>
</dbReference>
<dbReference type="Pfam" id="PF00095">
    <property type="entry name" value="WAP"/>
    <property type="match status" value="1"/>
</dbReference>
<dbReference type="InterPro" id="IPR018097">
    <property type="entry name" value="EGF_Ca-bd_CS"/>
</dbReference>
<dbReference type="EnsemblMetazoa" id="XM_038209276.1">
    <property type="protein sequence ID" value="XP_038065204.1"/>
    <property type="gene ID" value="LOC119735541"/>
</dbReference>
<dbReference type="GO" id="GO:0032991">
    <property type="term" value="C:protein-containing complex"/>
    <property type="evidence" value="ECO:0007669"/>
    <property type="project" value="TreeGrafter"/>
</dbReference>
<sequence>MDAAICLMIAVILTAGEILNADQCVSSPCSNGGTCYNEYEGYGCLCPAGYSGPRCEQRQNSGGRLGFCPDITDDRVGLCVEDCTDDSSCPAPLKCCSNGCGHVCTAPVITEDMNWCMSNPCGNGGTCVYNRHGYGCLCDAGRFVGSHCEEPVFQSPSPSSSSSFPSSLSTPSTPSISPSPPATSLISPPSSSLSSSSTLPGDDNPGSPEDVAGNQQLPTAIIIAAVCSVIIIVAILVFTGIFLYRRRNQTTDSDTVSVDSGKQIIKKGPETGQEPCYMEHGHQMA</sequence>
<evidence type="ECO:0000313" key="12">
    <source>
        <dbReference type="EnsemblMetazoa" id="XP_038065204.1"/>
    </source>
</evidence>
<dbReference type="GO" id="GO:0005886">
    <property type="term" value="C:plasma membrane"/>
    <property type="evidence" value="ECO:0007669"/>
    <property type="project" value="TreeGrafter"/>
</dbReference>
<feature type="chain" id="PRO_5037456615" evidence="9">
    <location>
        <begin position="17"/>
        <end position="285"/>
    </location>
</feature>
<protein>
    <submittedName>
        <fullName evidence="12">Uncharacterized protein</fullName>
    </submittedName>
</protein>
<dbReference type="InterPro" id="IPR036645">
    <property type="entry name" value="Elafin-like_sf"/>
</dbReference>